<dbReference type="PANTHER" id="PTHR43047:SF72">
    <property type="entry name" value="OSMOSENSING HISTIDINE PROTEIN KINASE SLN1"/>
    <property type="match status" value="1"/>
</dbReference>
<evidence type="ECO:0000256" key="13">
    <source>
        <dbReference type="SAM" id="Coils"/>
    </source>
</evidence>
<keyword evidence="5" id="KW-0808">Transferase</keyword>
<keyword evidence="19" id="KW-1185">Reference proteome</keyword>
<evidence type="ECO:0000256" key="5">
    <source>
        <dbReference type="ARBA" id="ARBA00022679"/>
    </source>
</evidence>
<feature type="coiled-coil region" evidence="13">
    <location>
        <begin position="248"/>
        <end position="275"/>
    </location>
</feature>
<dbReference type="RefSeq" id="WP_138662787.1">
    <property type="nucleotide sequence ID" value="NZ_VANS01000003.1"/>
</dbReference>
<evidence type="ECO:0000259" key="16">
    <source>
        <dbReference type="PROSITE" id="PS50110"/>
    </source>
</evidence>
<evidence type="ECO:0000313" key="19">
    <source>
        <dbReference type="Proteomes" id="UP000309550"/>
    </source>
</evidence>
<feature type="domain" description="Response regulatory" evidence="16">
    <location>
        <begin position="779"/>
        <end position="895"/>
    </location>
</feature>
<dbReference type="SMART" id="SM00387">
    <property type="entry name" value="HATPase_c"/>
    <property type="match status" value="1"/>
</dbReference>
<dbReference type="Pfam" id="PF00512">
    <property type="entry name" value="HisKA"/>
    <property type="match status" value="1"/>
</dbReference>
<evidence type="ECO:0000313" key="18">
    <source>
        <dbReference type="EMBL" id="TMM51714.1"/>
    </source>
</evidence>
<dbReference type="SMART" id="SM00448">
    <property type="entry name" value="REC"/>
    <property type="match status" value="2"/>
</dbReference>
<proteinExistence type="predicted"/>
<evidence type="ECO:0000256" key="4">
    <source>
        <dbReference type="ARBA" id="ARBA00022553"/>
    </source>
</evidence>
<dbReference type="Gene3D" id="6.10.340.10">
    <property type="match status" value="1"/>
</dbReference>
<dbReference type="InterPro" id="IPR035965">
    <property type="entry name" value="PAS-like_dom_sf"/>
</dbReference>
<keyword evidence="11" id="KW-0131">Cell cycle</keyword>
<feature type="modified residue" description="4-aspartylphosphate" evidence="12">
    <location>
        <position position="828"/>
    </location>
</feature>
<keyword evidence="14" id="KW-1133">Transmembrane helix</keyword>
<dbReference type="InterPro" id="IPR036890">
    <property type="entry name" value="HATPase_C_sf"/>
</dbReference>
<dbReference type="FunFam" id="3.30.565.10:FF:000010">
    <property type="entry name" value="Sensor histidine kinase RcsC"/>
    <property type="match status" value="1"/>
</dbReference>
<evidence type="ECO:0000256" key="2">
    <source>
        <dbReference type="ARBA" id="ARBA00004370"/>
    </source>
</evidence>
<dbReference type="PROSITE" id="PS50885">
    <property type="entry name" value="HAMP"/>
    <property type="match status" value="1"/>
</dbReference>
<keyword evidence="10 14" id="KW-0472">Membrane</keyword>
<keyword evidence="9" id="KW-0902">Two-component regulatory system</keyword>
<gene>
    <name evidence="18" type="ORF">FDT80_13260</name>
</gene>
<reference evidence="18 19" key="1">
    <citation type="submission" date="2019-05" db="EMBL/GenBank/DDBJ databases">
        <title>Sulfitobacter sabulilitoris sp. nov., isolated from a marine sand.</title>
        <authorList>
            <person name="Yoon J.-H."/>
        </authorList>
    </citation>
    <scope>NUCLEOTIDE SEQUENCE [LARGE SCALE GENOMIC DNA]</scope>
    <source>
        <strain evidence="18 19">HSMS-29</strain>
    </source>
</reference>
<dbReference type="PROSITE" id="PS50110">
    <property type="entry name" value="RESPONSE_REGULATORY"/>
    <property type="match status" value="2"/>
</dbReference>
<dbReference type="PROSITE" id="PS50109">
    <property type="entry name" value="HIS_KIN"/>
    <property type="match status" value="1"/>
</dbReference>
<evidence type="ECO:0000256" key="6">
    <source>
        <dbReference type="ARBA" id="ARBA00022741"/>
    </source>
</evidence>
<evidence type="ECO:0000256" key="9">
    <source>
        <dbReference type="ARBA" id="ARBA00023012"/>
    </source>
</evidence>
<dbReference type="Proteomes" id="UP000309550">
    <property type="component" value="Unassembled WGS sequence"/>
</dbReference>
<feature type="domain" description="Histidine kinase" evidence="15">
    <location>
        <begin position="417"/>
        <end position="639"/>
    </location>
</feature>
<organism evidence="18 19">
    <name type="scientific">Sulfitobacter sabulilitoris</name>
    <dbReference type="NCBI Taxonomy" id="2562655"/>
    <lineage>
        <taxon>Bacteria</taxon>
        <taxon>Pseudomonadati</taxon>
        <taxon>Pseudomonadota</taxon>
        <taxon>Alphaproteobacteria</taxon>
        <taxon>Rhodobacterales</taxon>
        <taxon>Roseobacteraceae</taxon>
        <taxon>Sulfitobacter</taxon>
    </lineage>
</organism>
<dbReference type="EC" id="2.7.13.3" evidence="3"/>
<dbReference type="CDD" id="cd17574">
    <property type="entry name" value="REC_OmpR"/>
    <property type="match status" value="1"/>
</dbReference>
<dbReference type="SUPFAM" id="SSF55785">
    <property type="entry name" value="PYP-like sensor domain (PAS domain)"/>
    <property type="match status" value="1"/>
</dbReference>
<evidence type="ECO:0000259" key="15">
    <source>
        <dbReference type="PROSITE" id="PS50109"/>
    </source>
</evidence>
<dbReference type="Gene3D" id="1.10.287.130">
    <property type="match status" value="1"/>
</dbReference>
<dbReference type="SUPFAM" id="SSF52172">
    <property type="entry name" value="CheY-like"/>
    <property type="match status" value="2"/>
</dbReference>
<keyword evidence="13" id="KW-0175">Coiled coil</keyword>
<evidence type="ECO:0000256" key="12">
    <source>
        <dbReference type="PROSITE-ProRule" id="PRU00169"/>
    </source>
</evidence>
<protein>
    <recommendedName>
        <fullName evidence="3">histidine kinase</fullName>
        <ecNumber evidence="3">2.7.13.3</ecNumber>
    </recommendedName>
</protein>
<dbReference type="GO" id="GO:0009927">
    <property type="term" value="F:histidine phosphotransfer kinase activity"/>
    <property type="evidence" value="ECO:0007669"/>
    <property type="project" value="TreeGrafter"/>
</dbReference>
<evidence type="ECO:0000256" key="7">
    <source>
        <dbReference type="ARBA" id="ARBA00022777"/>
    </source>
</evidence>
<dbReference type="PRINTS" id="PR00344">
    <property type="entry name" value="BCTRLSENSOR"/>
</dbReference>
<dbReference type="SMART" id="SM00388">
    <property type="entry name" value="HisKA"/>
    <property type="match status" value="1"/>
</dbReference>
<evidence type="ECO:0000256" key="10">
    <source>
        <dbReference type="ARBA" id="ARBA00023136"/>
    </source>
</evidence>
<dbReference type="Pfam" id="PF00072">
    <property type="entry name" value="Response_reg"/>
    <property type="match status" value="2"/>
</dbReference>
<feature type="modified residue" description="4-aspartylphosphate" evidence="12">
    <location>
        <position position="709"/>
    </location>
</feature>
<dbReference type="InterPro" id="IPR005467">
    <property type="entry name" value="His_kinase_dom"/>
</dbReference>
<dbReference type="AlphaFoldDB" id="A0A5S3PCX6"/>
<dbReference type="Pfam" id="PF12860">
    <property type="entry name" value="PAS_7"/>
    <property type="match status" value="1"/>
</dbReference>
<dbReference type="InterPro" id="IPR004358">
    <property type="entry name" value="Sig_transdc_His_kin-like_C"/>
</dbReference>
<dbReference type="InterPro" id="IPR003660">
    <property type="entry name" value="HAMP_dom"/>
</dbReference>
<dbReference type="SUPFAM" id="SSF55874">
    <property type="entry name" value="ATPase domain of HSP90 chaperone/DNA topoisomerase II/histidine kinase"/>
    <property type="match status" value="1"/>
</dbReference>
<dbReference type="GO" id="GO:0005886">
    <property type="term" value="C:plasma membrane"/>
    <property type="evidence" value="ECO:0007669"/>
    <property type="project" value="TreeGrafter"/>
</dbReference>
<dbReference type="Gene3D" id="3.30.450.20">
    <property type="entry name" value="PAS domain"/>
    <property type="match status" value="1"/>
</dbReference>
<dbReference type="GO" id="GO:0005524">
    <property type="term" value="F:ATP binding"/>
    <property type="evidence" value="ECO:0007669"/>
    <property type="project" value="UniProtKB-KW"/>
</dbReference>
<dbReference type="PANTHER" id="PTHR43047">
    <property type="entry name" value="TWO-COMPONENT HISTIDINE PROTEIN KINASE"/>
    <property type="match status" value="1"/>
</dbReference>
<evidence type="ECO:0000256" key="11">
    <source>
        <dbReference type="ARBA" id="ARBA00023306"/>
    </source>
</evidence>
<evidence type="ECO:0000259" key="17">
    <source>
        <dbReference type="PROSITE" id="PS50885"/>
    </source>
</evidence>
<keyword evidence="6" id="KW-0547">Nucleotide-binding</keyword>
<dbReference type="Gene3D" id="3.40.50.2300">
    <property type="match status" value="2"/>
</dbReference>
<dbReference type="SUPFAM" id="SSF47384">
    <property type="entry name" value="Homodimeric domain of signal transducing histidine kinase"/>
    <property type="match status" value="1"/>
</dbReference>
<evidence type="ECO:0000256" key="14">
    <source>
        <dbReference type="SAM" id="Phobius"/>
    </source>
</evidence>
<feature type="domain" description="Response regulatory" evidence="16">
    <location>
        <begin position="660"/>
        <end position="773"/>
    </location>
</feature>
<feature type="domain" description="HAMP" evidence="17">
    <location>
        <begin position="212"/>
        <end position="264"/>
    </location>
</feature>
<dbReference type="InterPro" id="IPR011006">
    <property type="entry name" value="CheY-like_superfamily"/>
</dbReference>
<dbReference type="Gene3D" id="3.30.565.10">
    <property type="entry name" value="Histidine kinase-like ATPase, C-terminal domain"/>
    <property type="match status" value="1"/>
</dbReference>
<dbReference type="SUPFAM" id="SSF158472">
    <property type="entry name" value="HAMP domain-like"/>
    <property type="match status" value="1"/>
</dbReference>
<dbReference type="InterPro" id="IPR003661">
    <property type="entry name" value="HisK_dim/P_dom"/>
</dbReference>
<dbReference type="InterPro" id="IPR036097">
    <property type="entry name" value="HisK_dim/P_sf"/>
</dbReference>
<dbReference type="InterPro" id="IPR001789">
    <property type="entry name" value="Sig_transdc_resp-reg_receiver"/>
</dbReference>
<dbReference type="EMBL" id="VANS01000003">
    <property type="protein sequence ID" value="TMM51714.1"/>
    <property type="molecule type" value="Genomic_DNA"/>
</dbReference>
<evidence type="ECO:0000256" key="3">
    <source>
        <dbReference type="ARBA" id="ARBA00012438"/>
    </source>
</evidence>
<name>A0A5S3PCX6_9RHOB</name>
<comment type="subcellular location">
    <subcellularLocation>
        <location evidence="2">Membrane</location>
    </subcellularLocation>
</comment>
<comment type="catalytic activity">
    <reaction evidence="1">
        <text>ATP + protein L-histidine = ADP + protein N-phospho-L-histidine.</text>
        <dbReference type="EC" id="2.7.13.3"/>
    </reaction>
</comment>
<keyword evidence="4 12" id="KW-0597">Phosphoprotein</keyword>
<keyword evidence="7" id="KW-0418">Kinase</keyword>
<dbReference type="SMART" id="SM00304">
    <property type="entry name" value="HAMP"/>
    <property type="match status" value="1"/>
</dbReference>
<keyword evidence="14" id="KW-0812">Transmembrane</keyword>
<dbReference type="CDD" id="cd16922">
    <property type="entry name" value="HATPase_EvgS-ArcB-TorS-like"/>
    <property type="match status" value="1"/>
</dbReference>
<dbReference type="CDD" id="cd00082">
    <property type="entry name" value="HisKA"/>
    <property type="match status" value="1"/>
</dbReference>
<accession>A0A5S3PCX6</accession>
<dbReference type="FunFam" id="1.10.287.130:FF:000038">
    <property type="entry name" value="Sensory transduction histidine kinase"/>
    <property type="match status" value="1"/>
</dbReference>
<evidence type="ECO:0000256" key="8">
    <source>
        <dbReference type="ARBA" id="ARBA00022840"/>
    </source>
</evidence>
<dbReference type="Pfam" id="PF02518">
    <property type="entry name" value="HATPase_c"/>
    <property type="match status" value="1"/>
</dbReference>
<sequence>MTDQADVKTRWRWLSENTIPVRIGSLSAALLLTLVASTMVMAYDLIRNQSRIQGANEGFHRLEIAGAADRHFGEMRYWMTDLSVSLLTLSERRANEARAKLDRSLEALEDFAPEAAATVRDQTEAYYTTALKAADAYTDGNRVLGNTRLAQARSASDAVDETLTRLVADLSSRADQTSKEATEAARSALNRAIAACAVIVIAGALLTWRALRSIVVPMHAINTAITGLIRGNRDVDLPPEGRDELGRMSQALRALRDSQEERRVLEEEARAQRNTILTAIETIPDGFALFDAQDRLVLVNERFRHIFSHVADILEPGTGFRQILELQVARGVVDTQGMDGEAWIRDKMDRHRVLDGSRQEVRIGGAWIQVSKRKTPDGGTVGVYSDISDLKEKQSQLEAANEQAIAASSAKSQFLASMSHELRTPLNAIIGYSEMLSEDAQDMGLENATEDLEKIMSSGRHLLTLINDVLDLSKIEAGKMEVFAETFALRPLLEEVGSTVMPLVAKNGNELVLTIDLKDDIIETDKTKLRQNLFNLLSNAAKFTTNGRIELSVSRVRRAQTDCFSFAVRDNGIGMTPKQSEKLFQAFVQADQSTTRNFGGTGLGLAIAQQFTRMMGGQITVESKQGVGSTFSFEIPAAFGSRDAAARAQDAAPGGSGLGRILIVDDEAASRAELARIVRSGGYDVLMAENAATGLRMARDHAPDAILLDIIMPERDGWSVLREIKSDPVLCETPVILATILADRDMGLAFGAVEHLTKPVEPETLIRTLESVAGSRDKNVLIVDDDAATRNLLRRILTREGWSVSEAADGKRALALLRTNRPTLMLLDIMMPNVDGFDVLKAVRAMDDLVDLPVIVLTSKDLTREEMGWLKTHAGEVISKGETGRSDLLDALKRHIQHAT</sequence>
<comment type="caution">
    <text evidence="18">The sequence shown here is derived from an EMBL/GenBank/DDBJ whole genome shotgun (WGS) entry which is preliminary data.</text>
</comment>
<dbReference type="GO" id="GO:0000155">
    <property type="term" value="F:phosphorelay sensor kinase activity"/>
    <property type="evidence" value="ECO:0007669"/>
    <property type="project" value="InterPro"/>
</dbReference>
<dbReference type="InterPro" id="IPR003594">
    <property type="entry name" value="HATPase_dom"/>
</dbReference>
<keyword evidence="8" id="KW-0067">ATP-binding</keyword>
<feature type="transmembrane region" description="Helical" evidence="14">
    <location>
        <begin position="23"/>
        <end position="43"/>
    </location>
</feature>
<dbReference type="OrthoDB" id="9801651at2"/>
<evidence type="ECO:0000256" key="1">
    <source>
        <dbReference type="ARBA" id="ARBA00000085"/>
    </source>
</evidence>